<dbReference type="EC" id="3.5.2.6" evidence="3"/>
<evidence type="ECO:0000256" key="5">
    <source>
        <dbReference type="ARBA" id="ARBA00022801"/>
    </source>
</evidence>
<dbReference type="AlphaFoldDB" id="A0A9D1XYU2"/>
<proteinExistence type="inferred from homology"/>
<keyword evidence="4" id="KW-0732">Signal</keyword>
<comment type="caution">
    <text evidence="8">The sequence shown here is derived from an EMBL/GenBank/DDBJ whole genome shotgun (WGS) entry which is preliminary data.</text>
</comment>
<comment type="similarity">
    <text evidence="2">Belongs to the class-D beta-lactamase family.</text>
</comment>
<name>A0A9D1XYU2_9FIRM</name>
<dbReference type="GO" id="GO:0046677">
    <property type="term" value="P:response to antibiotic"/>
    <property type="evidence" value="ECO:0007669"/>
    <property type="project" value="UniProtKB-KW"/>
</dbReference>
<evidence type="ECO:0000256" key="2">
    <source>
        <dbReference type="ARBA" id="ARBA00007898"/>
    </source>
</evidence>
<evidence type="ECO:0000259" key="7">
    <source>
        <dbReference type="Pfam" id="PF00905"/>
    </source>
</evidence>
<reference evidence="8" key="1">
    <citation type="journal article" date="2021" name="PeerJ">
        <title>Extensive microbial diversity within the chicken gut microbiome revealed by metagenomics and culture.</title>
        <authorList>
            <person name="Gilroy R."/>
            <person name="Ravi A."/>
            <person name="Getino M."/>
            <person name="Pursley I."/>
            <person name="Horton D.L."/>
            <person name="Alikhan N.F."/>
            <person name="Baker D."/>
            <person name="Gharbi K."/>
            <person name="Hall N."/>
            <person name="Watson M."/>
            <person name="Adriaenssens E.M."/>
            <person name="Foster-Nyarko E."/>
            <person name="Jarju S."/>
            <person name="Secka A."/>
            <person name="Antonio M."/>
            <person name="Oren A."/>
            <person name="Chaudhuri R.R."/>
            <person name="La Ragione R."/>
            <person name="Hildebrand F."/>
            <person name="Pallen M.J."/>
        </authorList>
    </citation>
    <scope>NUCLEOTIDE SEQUENCE</scope>
    <source>
        <strain evidence="8">ChiHecec2B26-7398</strain>
    </source>
</reference>
<dbReference type="InterPro" id="IPR001460">
    <property type="entry name" value="PCN-bd_Tpept"/>
</dbReference>
<evidence type="ECO:0000313" key="9">
    <source>
        <dbReference type="Proteomes" id="UP000886751"/>
    </source>
</evidence>
<keyword evidence="5" id="KW-0378">Hydrolase</keyword>
<dbReference type="GO" id="GO:0008658">
    <property type="term" value="F:penicillin binding"/>
    <property type="evidence" value="ECO:0007669"/>
    <property type="project" value="InterPro"/>
</dbReference>
<gene>
    <name evidence="8" type="ORF">H9846_00955</name>
</gene>
<evidence type="ECO:0000256" key="4">
    <source>
        <dbReference type="ARBA" id="ARBA00022729"/>
    </source>
</evidence>
<dbReference type="Gene3D" id="3.40.710.10">
    <property type="entry name" value="DD-peptidase/beta-lactamase superfamily"/>
    <property type="match status" value="1"/>
</dbReference>
<dbReference type="Pfam" id="PF00905">
    <property type="entry name" value="Transpeptidase"/>
    <property type="match status" value="1"/>
</dbReference>
<dbReference type="EMBL" id="DXEI01000023">
    <property type="protein sequence ID" value="HIX94018.1"/>
    <property type="molecule type" value="Genomic_DNA"/>
</dbReference>
<evidence type="ECO:0000313" key="8">
    <source>
        <dbReference type="EMBL" id="HIX94018.1"/>
    </source>
</evidence>
<dbReference type="SUPFAM" id="SSF56601">
    <property type="entry name" value="beta-lactamase/transpeptidase-like"/>
    <property type="match status" value="1"/>
</dbReference>
<dbReference type="GO" id="GO:0005886">
    <property type="term" value="C:plasma membrane"/>
    <property type="evidence" value="ECO:0007669"/>
    <property type="project" value="TreeGrafter"/>
</dbReference>
<dbReference type="GO" id="GO:0071555">
    <property type="term" value="P:cell wall organization"/>
    <property type="evidence" value="ECO:0007669"/>
    <property type="project" value="TreeGrafter"/>
</dbReference>
<reference evidence="8" key="2">
    <citation type="submission" date="2021-04" db="EMBL/GenBank/DDBJ databases">
        <authorList>
            <person name="Gilroy R."/>
        </authorList>
    </citation>
    <scope>NUCLEOTIDE SEQUENCE</scope>
    <source>
        <strain evidence="8">ChiHecec2B26-7398</strain>
    </source>
</reference>
<dbReference type="PANTHER" id="PTHR30627">
    <property type="entry name" value="PEPTIDOGLYCAN D,D-TRANSPEPTIDASE"/>
    <property type="match status" value="1"/>
</dbReference>
<sequence>MSLRRLRALGAALTLLAGVVLCRVLWVASDAGYAASAGAQTTRITELPRRRGDFYDRQGRKLTGYRETWYALCIPGDASYATLFPYVSYREQAELYERRNAAAPFLIEVGQDLTGYGVPTYAAAQRFLPVPIAVHLLGYLDGDGNGVAGLEAAYDDVLAAAGDSRTVTCVTSAQGRLVQGGSPDLAVDQRGTGQGVQLALDAQVQRLCEGIAELTMERGCILVLEAATGDVLASVSMPAYDPENVAKSIRADDTSLIDRSLHAFSAGSVFKVVLAAAAYENGLDWFTHDCTGSVEVDGQTYRCAQGRAHGEVNLRKALEQSCNCYFVKLGQALGGEALLQAAEAFGFGSPAVVAPGLKSSAGALPDDAALQKSGQLALFSFGQGGLSVTPLQVAAMTNAVANGGVLRTPRLVYGVVDEALQLANPVQLQQPSQACSAATARVLRDMLRTVVEEGIGGEAAPQALTAGGKTGTAQTGQFDGDGQELLNYWFSGFYPADEPRYTITVLQDGVLEPAVSSAEIFARIADGLHVWDDTLRTQTPESAAKTS</sequence>
<dbReference type="InterPro" id="IPR050515">
    <property type="entry name" value="Beta-lactam/transpept"/>
</dbReference>
<dbReference type="GO" id="GO:0008800">
    <property type="term" value="F:beta-lactamase activity"/>
    <property type="evidence" value="ECO:0007669"/>
    <property type="project" value="UniProtKB-EC"/>
</dbReference>
<evidence type="ECO:0000256" key="1">
    <source>
        <dbReference type="ARBA" id="ARBA00001526"/>
    </source>
</evidence>
<protein>
    <recommendedName>
        <fullName evidence="3">beta-lactamase</fullName>
        <ecNumber evidence="3">3.5.2.6</ecNumber>
    </recommendedName>
</protein>
<dbReference type="InterPro" id="IPR012338">
    <property type="entry name" value="Beta-lactam/transpept-like"/>
</dbReference>
<dbReference type="SUPFAM" id="SSF56519">
    <property type="entry name" value="Penicillin binding protein dimerisation domain"/>
    <property type="match status" value="1"/>
</dbReference>
<dbReference type="Proteomes" id="UP000886751">
    <property type="component" value="Unassembled WGS sequence"/>
</dbReference>
<keyword evidence="6" id="KW-0046">Antibiotic resistance</keyword>
<dbReference type="InterPro" id="IPR036138">
    <property type="entry name" value="PBP_dimer_sf"/>
</dbReference>
<feature type="domain" description="Penicillin-binding protein transpeptidase" evidence="7">
    <location>
        <begin position="219"/>
        <end position="525"/>
    </location>
</feature>
<dbReference type="Gene3D" id="3.90.1310.10">
    <property type="entry name" value="Penicillin-binding protein 2a (Domain 2)"/>
    <property type="match status" value="1"/>
</dbReference>
<evidence type="ECO:0000256" key="6">
    <source>
        <dbReference type="ARBA" id="ARBA00023251"/>
    </source>
</evidence>
<accession>A0A9D1XYU2</accession>
<dbReference type="PANTHER" id="PTHR30627:SF6">
    <property type="entry name" value="BETA-LACTAMASE YBXI-RELATED"/>
    <property type="match status" value="1"/>
</dbReference>
<evidence type="ECO:0000256" key="3">
    <source>
        <dbReference type="ARBA" id="ARBA00012865"/>
    </source>
</evidence>
<organism evidence="8 9">
    <name type="scientific">Candidatus Gemmiger excrementipullorum</name>
    <dbReference type="NCBI Taxonomy" id="2838610"/>
    <lineage>
        <taxon>Bacteria</taxon>
        <taxon>Bacillati</taxon>
        <taxon>Bacillota</taxon>
        <taxon>Clostridia</taxon>
        <taxon>Eubacteriales</taxon>
        <taxon>Gemmiger</taxon>
    </lineage>
</organism>
<comment type="catalytic activity">
    <reaction evidence="1">
        <text>a beta-lactam + H2O = a substituted beta-amino acid</text>
        <dbReference type="Rhea" id="RHEA:20401"/>
        <dbReference type="ChEBI" id="CHEBI:15377"/>
        <dbReference type="ChEBI" id="CHEBI:35627"/>
        <dbReference type="ChEBI" id="CHEBI:140347"/>
        <dbReference type="EC" id="3.5.2.6"/>
    </reaction>
</comment>